<dbReference type="Pfam" id="PF01196">
    <property type="entry name" value="Ribosomal_L17"/>
    <property type="match status" value="1"/>
</dbReference>
<dbReference type="GO" id="GO:0006412">
    <property type="term" value="P:translation"/>
    <property type="evidence" value="ECO:0007669"/>
    <property type="project" value="UniProtKB-UniRule"/>
</dbReference>
<dbReference type="RefSeq" id="WP_013712496.1">
    <property type="nucleotide sequence ID" value="NC_015408.1"/>
</dbReference>
<gene>
    <name evidence="4 6" type="primary">rplQ</name>
    <name evidence="6" type="ordered locus">G5S_0420</name>
</gene>
<dbReference type="SUPFAM" id="SSF64263">
    <property type="entry name" value="Prokaryotic ribosomal protein L17"/>
    <property type="match status" value="1"/>
</dbReference>
<reference evidence="6 7" key="1">
    <citation type="journal article" date="2011" name="J. Bacteriol.">
        <title>Genome sequence of the obligate intracellular animal pathogen Chlamydia pecorum E58.</title>
        <authorList>
            <person name="Mojica S."/>
            <person name="Huot Creasy H."/>
            <person name="Daugherty S."/>
            <person name="Read T.D."/>
            <person name="Kim T."/>
            <person name="Kaltenboeck B."/>
            <person name="Bavoil P."/>
            <person name="Myers G.S."/>
        </authorList>
    </citation>
    <scope>NUCLEOTIDE SEQUENCE [LARGE SCALE GENOMIC DNA]</scope>
    <source>
        <strain evidence="6 7">E58</strain>
    </source>
</reference>
<dbReference type="PANTHER" id="PTHR14413:SF16">
    <property type="entry name" value="LARGE RIBOSOMAL SUBUNIT PROTEIN BL17M"/>
    <property type="match status" value="1"/>
</dbReference>
<evidence type="ECO:0000256" key="4">
    <source>
        <dbReference type="HAMAP-Rule" id="MF_01368"/>
    </source>
</evidence>
<dbReference type="NCBIfam" id="TIGR00059">
    <property type="entry name" value="L17"/>
    <property type="match status" value="1"/>
</dbReference>
<organism evidence="6 7">
    <name type="scientific">Chlamydia pecorum (strain ATCC VR-628 / DSM 29919 / E58)</name>
    <name type="common">Chlamydophila pecorum</name>
    <dbReference type="NCBI Taxonomy" id="331635"/>
    <lineage>
        <taxon>Bacteria</taxon>
        <taxon>Pseudomonadati</taxon>
        <taxon>Chlamydiota</taxon>
        <taxon>Chlamydiia</taxon>
        <taxon>Chlamydiales</taxon>
        <taxon>Chlamydiaceae</taxon>
        <taxon>Chlamydia/Chlamydophila group</taxon>
        <taxon>Chlamydia</taxon>
    </lineage>
</organism>
<evidence type="ECO:0000256" key="2">
    <source>
        <dbReference type="ARBA" id="ARBA00022980"/>
    </source>
</evidence>
<comment type="similarity">
    <text evidence="1 4 5">Belongs to the bacterial ribosomal protein bL17 family.</text>
</comment>
<accession>A0AA34WHT8</accession>
<dbReference type="GeneID" id="99718457"/>
<comment type="subunit">
    <text evidence="4">Part of the 50S ribosomal subunit. Contacts protein L32.</text>
</comment>
<sequence>MQHARKKFRVGRTSSHNRCMLANMLKSLIHLERVETTLPKAKELRRHADKMITLAKKNTLAARRLAIGRLMVRYNKLSPKEARQAKEGNTSCYNVDRVVIKKLFEELGTRFVERQGGYTRILKLQNRVGDNAQKCIIEFLAN</sequence>
<dbReference type="FunFam" id="3.90.1030.10:FF:000003">
    <property type="entry name" value="50S ribosomal protein L17"/>
    <property type="match status" value="1"/>
</dbReference>
<dbReference type="AlphaFoldDB" id="A0AA34WHT8"/>
<evidence type="ECO:0000313" key="7">
    <source>
        <dbReference type="Proteomes" id="UP000008305"/>
    </source>
</evidence>
<keyword evidence="7" id="KW-1185">Reference proteome</keyword>
<dbReference type="HAMAP" id="MF_01368">
    <property type="entry name" value="Ribosomal_bL17"/>
    <property type="match status" value="1"/>
</dbReference>
<name>A0AA34WHT8_CHLPE</name>
<evidence type="ECO:0000313" key="6">
    <source>
        <dbReference type="EMBL" id="AEB41418.1"/>
    </source>
</evidence>
<dbReference type="InterPro" id="IPR000456">
    <property type="entry name" value="Ribosomal_bL17"/>
</dbReference>
<proteinExistence type="inferred from homology"/>
<keyword evidence="2 4" id="KW-0689">Ribosomal protein</keyword>
<evidence type="ECO:0000256" key="5">
    <source>
        <dbReference type="RuleBase" id="RU000660"/>
    </source>
</evidence>
<dbReference type="PANTHER" id="PTHR14413">
    <property type="entry name" value="RIBOSOMAL PROTEIN L17"/>
    <property type="match status" value="1"/>
</dbReference>
<protein>
    <recommendedName>
        <fullName evidence="4">Large ribosomal subunit protein bL17</fullName>
    </recommendedName>
</protein>
<keyword evidence="3 4" id="KW-0687">Ribonucleoprotein</keyword>
<dbReference type="EMBL" id="CP002608">
    <property type="protein sequence ID" value="AEB41418.1"/>
    <property type="molecule type" value="Genomic_DNA"/>
</dbReference>
<dbReference type="KEGG" id="cpm:G5S_0420"/>
<dbReference type="Proteomes" id="UP000008305">
    <property type="component" value="Chromosome"/>
</dbReference>
<dbReference type="Gene3D" id="3.90.1030.10">
    <property type="entry name" value="Ribosomal protein L17"/>
    <property type="match status" value="1"/>
</dbReference>
<dbReference type="InterPro" id="IPR036373">
    <property type="entry name" value="Ribosomal_bL17_sf"/>
</dbReference>
<dbReference type="GO" id="GO:0003735">
    <property type="term" value="F:structural constituent of ribosome"/>
    <property type="evidence" value="ECO:0007669"/>
    <property type="project" value="InterPro"/>
</dbReference>
<dbReference type="GO" id="GO:0022625">
    <property type="term" value="C:cytosolic large ribosomal subunit"/>
    <property type="evidence" value="ECO:0007669"/>
    <property type="project" value="TreeGrafter"/>
</dbReference>
<evidence type="ECO:0000256" key="1">
    <source>
        <dbReference type="ARBA" id="ARBA00008777"/>
    </source>
</evidence>
<evidence type="ECO:0000256" key="3">
    <source>
        <dbReference type="ARBA" id="ARBA00023274"/>
    </source>
</evidence>